<dbReference type="InterPro" id="IPR029058">
    <property type="entry name" value="AB_hydrolase_fold"/>
</dbReference>
<reference evidence="1 2" key="1">
    <citation type="journal article" date="2016" name="Nat. Commun.">
        <title>Ectomycorrhizal ecology is imprinted in the genome of the dominant symbiotic fungus Cenococcum geophilum.</title>
        <authorList>
            <consortium name="DOE Joint Genome Institute"/>
            <person name="Peter M."/>
            <person name="Kohler A."/>
            <person name="Ohm R.A."/>
            <person name="Kuo A."/>
            <person name="Krutzmann J."/>
            <person name="Morin E."/>
            <person name="Arend M."/>
            <person name="Barry K.W."/>
            <person name="Binder M."/>
            <person name="Choi C."/>
            <person name="Clum A."/>
            <person name="Copeland A."/>
            <person name="Grisel N."/>
            <person name="Haridas S."/>
            <person name="Kipfer T."/>
            <person name="LaButti K."/>
            <person name="Lindquist E."/>
            <person name="Lipzen A."/>
            <person name="Maire R."/>
            <person name="Meier B."/>
            <person name="Mihaltcheva S."/>
            <person name="Molinier V."/>
            <person name="Murat C."/>
            <person name="Poggeler S."/>
            <person name="Quandt C.A."/>
            <person name="Sperisen C."/>
            <person name="Tritt A."/>
            <person name="Tisserant E."/>
            <person name="Crous P.W."/>
            <person name="Henrissat B."/>
            <person name="Nehls U."/>
            <person name="Egli S."/>
            <person name="Spatafora J.W."/>
            <person name="Grigoriev I.V."/>
            <person name="Martin F.M."/>
        </authorList>
    </citation>
    <scope>NUCLEOTIDE SEQUENCE [LARGE SCALE GENOMIC DNA]</scope>
    <source>
        <strain evidence="1 2">CBS 459.81</strain>
    </source>
</reference>
<dbReference type="SUPFAM" id="SSF53474">
    <property type="entry name" value="alpha/beta-Hydrolases"/>
    <property type="match status" value="1"/>
</dbReference>
<dbReference type="Gene3D" id="3.40.50.1820">
    <property type="entry name" value="alpha/beta hydrolase"/>
    <property type="match status" value="1"/>
</dbReference>
<name>A0A8E2JG85_9PEZI</name>
<sequence length="72" mass="8445">NAPIIHLIRAYWTSFIPTYSPNTYSLVGTPEWDTWRTNSERAMLFIQTNKTYMNIVDVQKARCTYIDWIGLG</sequence>
<dbReference type="EMBL" id="KV744919">
    <property type="protein sequence ID" value="OCK81500.1"/>
    <property type="molecule type" value="Genomic_DNA"/>
</dbReference>
<accession>A0A8E2JG85</accession>
<organism evidence="1 2">
    <name type="scientific">Lepidopterella palustris CBS 459.81</name>
    <dbReference type="NCBI Taxonomy" id="1314670"/>
    <lineage>
        <taxon>Eukaryota</taxon>
        <taxon>Fungi</taxon>
        <taxon>Dikarya</taxon>
        <taxon>Ascomycota</taxon>
        <taxon>Pezizomycotina</taxon>
        <taxon>Dothideomycetes</taxon>
        <taxon>Pleosporomycetidae</taxon>
        <taxon>Mytilinidiales</taxon>
        <taxon>Argynnaceae</taxon>
        <taxon>Lepidopterella</taxon>
    </lineage>
</organism>
<evidence type="ECO:0000313" key="1">
    <source>
        <dbReference type="EMBL" id="OCK81500.1"/>
    </source>
</evidence>
<dbReference type="Proteomes" id="UP000250266">
    <property type="component" value="Unassembled WGS sequence"/>
</dbReference>
<proteinExistence type="predicted"/>
<feature type="non-terminal residue" evidence="1">
    <location>
        <position position="72"/>
    </location>
</feature>
<protein>
    <submittedName>
        <fullName evidence="1">Uncharacterized protein</fullName>
    </submittedName>
</protein>
<gene>
    <name evidence="1" type="ORF">K432DRAFT_258925</name>
</gene>
<dbReference type="AlphaFoldDB" id="A0A8E2JG85"/>
<evidence type="ECO:0000313" key="2">
    <source>
        <dbReference type="Proteomes" id="UP000250266"/>
    </source>
</evidence>
<keyword evidence="2" id="KW-1185">Reference proteome</keyword>
<feature type="non-terminal residue" evidence="1">
    <location>
        <position position="1"/>
    </location>
</feature>